<dbReference type="CDD" id="cd01086">
    <property type="entry name" value="MetAP1"/>
    <property type="match status" value="1"/>
</dbReference>
<keyword evidence="3 6" id="KW-0645">Protease</keyword>
<evidence type="ECO:0000313" key="10">
    <source>
        <dbReference type="Proteomes" id="UP000610760"/>
    </source>
</evidence>
<evidence type="ECO:0000256" key="2">
    <source>
        <dbReference type="ARBA" id="ARBA00022438"/>
    </source>
</evidence>
<dbReference type="PROSITE" id="PS00680">
    <property type="entry name" value="MAP_1"/>
    <property type="match status" value="1"/>
</dbReference>
<dbReference type="GO" id="GO:0004239">
    <property type="term" value="F:initiator methionyl aminopeptidase activity"/>
    <property type="evidence" value="ECO:0007669"/>
    <property type="project" value="UniProtKB-UniRule"/>
</dbReference>
<organism evidence="9 10">
    <name type="scientific">Fumia xinanensis</name>
    <dbReference type="NCBI Taxonomy" id="2763659"/>
    <lineage>
        <taxon>Bacteria</taxon>
        <taxon>Bacillati</taxon>
        <taxon>Bacillota</taxon>
        <taxon>Clostridia</taxon>
        <taxon>Eubacteriales</taxon>
        <taxon>Oscillospiraceae</taxon>
        <taxon>Fumia</taxon>
    </lineage>
</organism>
<comment type="similarity">
    <text evidence="6">Belongs to the peptidase M24A family. Methionine aminopeptidase type 1 subfamily.</text>
</comment>
<evidence type="ECO:0000313" key="9">
    <source>
        <dbReference type="EMBL" id="MBC8560960.1"/>
    </source>
</evidence>
<feature type="binding site" evidence="6">
    <location>
        <position position="175"/>
    </location>
    <ligand>
        <name>substrate</name>
    </ligand>
</feature>
<dbReference type="EC" id="3.4.11.18" evidence="6 7"/>
<dbReference type="Proteomes" id="UP000610760">
    <property type="component" value="Unassembled WGS sequence"/>
</dbReference>
<feature type="binding site" evidence="6">
    <location>
        <position position="105"/>
    </location>
    <ligand>
        <name>a divalent metal cation</name>
        <dbReference type="ChEBI" id="CHEBI:60240"/>
        <label>2</label>
        <note>catalytic</note>
    </ligand>
</feature>
<evidence type="ECO:0000259" key="8">
    <source>
        <dbReference type="Pfam" id="PF00557"/>
    </source>
</evidence>
<keyword evidence="10" id="KW-1185">Reference proteome</keyword>
<keyword evidence="5 6" id="KW-0378">Hydrolase</keyword>
<name>A0A926E7J8_9FIRM</name>
<feature type="binding site" evidence="6">
    <location>
        <position position="232"/>
    </location>
    <ligand>
        <name>a divalent metal cation</name>
        <dbReference type="ChEBI" id="CHEBI:60240"/>
        <label>1</label>
    </ligand>
</feature>
<dbReference type="InterPro" id="IPR002467">
    <property type="entry name" value="Pept_M24A_MAP1"/>
</dbReference>
<dbReference type="InterPro" id="IPR001714">
    <property type="entry name" value="Pept_M24_MAP"/>
</dbReference>
<dbReference type="Pfam" id="PF00557">
    <property type="entry name" value="Peptidase_M24"/>
    <property type="match status" value="1"/>
</dbReference>
<dbReference type="RefSeq" id="WP_249296258.1">
    <property type="nucleotide sequence ID" value="NZ_JACRSV010000006.1"/>
</dbReference>
<feature type="binding site" evidence="6">
    <location>
        <position position="105"/>
    </location>
    <ligand>
        <name>a divalent metal cation</name>
        <dbReference type="ChEBI" id="CHEBI:60240"/>
        <label>1</label>
    </ligand>
</feature>
<dbReference type="GO" id="GO:0006508">
    <property type="term" value="P:proteolysis"/>
    <property type="evidence" value="ECO:0007669"/>
    <property type="project" value="UniProtKB-KW"/>
</dbReference>
<proteinExistence type="inferred from homology"/>
<feature type="binding site" evidence="6">
    <location>
        <position position="168"/>
    </location>
    <ligand>
        <name>a divalent metal cation</name>
        <dbReference type="ChEBI" id="CHEBI:60240"/>
        <label>2</label>
        <note>catalytic</note>
    </ligand>
</feature>
<evidence type="ECO:0000256" key="3">
    <source>
        <dbReference type="ARBA" id="ARBA00022670"/>
    </source>
</evidence>
<feature type="domain" description="Peptidase M24" evidence="8">
    <location>
        <begin position="11"/>
        <end position="239"/>
    </location>
</feature>
<dbReference type="GO" id="GO:0070006">
    <property type="term" value="F:metalloaminopeptidase activity"/>
    <property type="evidence" value="ECO:0007669"/>
    <property type="project" value="UniProtKB-UniRule"/>
</dbReference>
<comment type="function">
    <text evidence="1 6">Removes the N-terminal methionine from nascent proteins. The N-terminal methionine is often cleaved when the second residue in the primary sequence is small and uncharged (Met-Ala-, Cys, Gly, Pro, Ser, Thr, or Val). Requires deformylation of the N(alpha)-formylated initiator methionine before it can be hydrolyzed.</text>
</comment>
<accession>A0A926E7J8</accession>
<comment type="subunit">
    <text evidence="6">Monomer.</text>
</comment>
<dbReference type="PANTHER" id="PTHR43330:SF27">
    <property type="entry name" value="METHIONINE AMINOPEPTIDASE"/>
    <property type="match status" value="1"/>
</dbReference>
<feature type="binding site" evidence="6">
    <location>
        <position position="201"/>
    </location>
    <ligand>
        <name>a divalent metal cation</name>
        <dbReference type="ChEBI" id="CHEBI:60240"/>
        <label>2</label>
        <note>catalytic</note>
    </ligand>
</feature>
<dbReference type="Gene3D" id="3.90.230.10">
    <property type="entry name" value="Creatinase/methionine aminopeptidase superfamily"/>
    <property type="match status" value="1"/>
</dbReference>
<evidence type="ECO:0000256" key="7">
    <source>
        <dbReference type="RuleBase" id="RU003653"/>
    </source>
</evidence>
<keyword evidence="2 6" id="KW-0031">Aminopeptidase</keyword>
<comment type="cofactor">
    <cofactor evidence="6">
        <name>Co(2+)</name>
        <dbReference type="ChEBI" id="CHEBI:48828"/>
    </cofactor>
    <cofactor evidence="6">
        <name>Zn(2+)</name>
        <dbReference type="ChEBI" id="CHEBI:29105"/>
    </cofactor>
    <cofactor evidence="6">
        <name>Mn(2+)</name>
        <dbReference type="ChEBI" id="CHEBI:29035"/>
    </cofactor>
    <cofactor evidence="6">
        <name>Fe(2+)</name>
        <dbReference type="ChEBI" id="CHEBI:29033"/>
    </cofactor>
    <text evidence="6">Binds 2 divalent metal cations per subunit. Has a high-affinity and a low affinity metal-binding site. The true nature of the physiological cofactor is under debate. The enzyme is active with cobalt, zinc, manganese or divalent iron ions. Most likely, methionine aminopeptidases function as mononuclear Fe(2+)-metalloproteases under physiological conditions, and the catalytically relevant metal-binding site has been assigned to the histidine-containing high-affinity site.</text>
</comment>
<dbReference type="GO" id="GO:0046872">
    <property type="term" value="F:metal ion binding"/>
    <property type="evidence" value="ECO:0007669"/>
    <property type="project" value="UniProtKB-UniRule"/>
</dbReference>
<sequence length="248" mass="27112">MIVLKTQTELETMKKACKISADALNVAEEWIKPNITTKEIDRKIHEYITKCGATPSFLNYMGYPASACISVNDVVIHGIPSDYHLQEGDIVSIDVGAYYQGFHGDNAYTFIVGDTSDETKALLKETQASLMKGIEQAVVGNRIGDISHAVETHVSQFGYGIVRQFVGHGVGKHLHEDPEVPNFGRPGRGPRLVEGMTIAIEPMINLKGDEVKVMSDGWTTKTVSGSMSAHFEHTIAITKNGPVILTVR</sequence>
<comment type="catalytic activity">
    <reaction evidence="6 7">
        <text>Release of N-terminal amino acids, preferentially methionine, from peptides and arylamides.</text>
        <dbReference type="EC" id="3.4.11.18"/>
    </reaction>
</comment>
<dbReference type="PANTHER" id="PTHR43330">
    <property type="entry name" value="METHIONINE AMINOPEPTIDASE"/>
    <property type="match status" value="1"/>
</dbReference>
<dbReference type="InterPro" id="IPR000994">
    <property type="entry name" value="Pept_M24"/>
</dbReference>
<dbReference type="InterPro" id="IPR036005">
    <property type="entry name" value="Creatinase/aminopeptidase-like"/>
</dbReference>
<reference evidence="9" key="1">
    <citation type="submission" date="2020-08" db="EMBL/GenBank/DDBJ databases">
        <title>Genome public.</title>
        <authorList>
            <person name="Liu C."/>
            <person name="Sun Q."/>
        </authorList>
    </citation>
    <scope>NUCLEOTIDE SEQUENCE</scope>
    <source>
        <strain evidence="9">NSJ-33</strain>
    </source>
</reference>
<dbReference type="PRINTS" id="PR00599">
    <property type="entry name" value="MAPEPTIDASE"/>
</dbReference>
<evidence type="ECO:0000256" key="6">
    <source>
        <dbReference type="HAMAP-Rule" id="MF_01974"/>
    </source>
</evidence>
<protein>
    <recommendedName>
        <fullName evidence="6 7">Methionine aminopeptidase</fullName>
        <shortName evidence="6">MAP</shortName>
        <shortName evidence="6">MetAP</shortName>
        <ecNumber evidence="6 7">3.4.11.18</ecNumber>
    </recommendedName>
    <alternativeName>
        <fullName evidence="6">Peptidase M</fullName>
    </alternativeName>
</protein>
<dbReference type="EMBL" id="JACRSV010000006">
    <property type="protein sequence ID" value="MBC8560960.1"/>
    <property type="molecule type" value="Genomic_DNA"/>
</dbReference>
<dbReference type="AlphaFoldDB" id="A0A926E7J8"/>
<feature type="binding site" evidence="6">
    <location>
        <position position="94"/>
    </location>
    <ligand>
        <name>a divalent metal cation</name>
        <dbReference type="ChEBI" id="CHEBI:60240"/>
        <label>1</label>
    </ligand>
</feature>
<dbReference type="HAMAP" id="MF_01974">
    <property type="entry name" value="MetAP_1"/>
    <property type="match status" value="1"/>
</dbReference>
<feature type="binding site" evidence="6">
    <location>
        <position position="77"/>
    </location>
    <ligand>
        <name>substrate</name>
    </ligand>
</feature>
<dbReference type="GO" id="GO:0005829">
    <property type="term" value="C:cytosol"/>
    <property type="evidence" value="ECO:0007669"/>
    <property type="project" value="TreeGrafter"/>
</dbReference>
<evidence type="ECO:0000256" key="4">
    <source>
        <dbReference type="ARBA" id="ARBA00022723"/>
    </source>
</evidence>
<dbReference type="NCBIfam" id="TIGR00500">
    <property type="entry name" value="met_pdase_I"/>
    <property type="match status" value="1"/>
</dbReference>
<evidence type="ECO:0000256" key="5">
    <source>
        <dbReference type="ARBA" id="ARBA00022801"/>
    </source>
</evidence>
<gene>
    <name evidence="6 9" type="primary">map</name>
    <name evidence="9" type="ORF">H8710_12900</name>
</gene>
<evidence type="ECO:0000256" key="1">
    <source>
        <dbReference type="ARBA" id="ARBA00002521"/>
    </source>
</evidence>
<comment type="caution">
    <text evidence="9">The sequence shown here is derived from an EMBL/GenBank/DDBJ whole genome shotgun (WGS) entry which is preliminary data.</text>
</comment>
<feature type="binding site" evidence="6">
    <location>
        <position position="232"/>
    </location>
    <ligand>
        <name>a divalent metal cation</name>
        <dbReference type="ChEBI" id="CHEBI:60240"/>
        <label>2</label>
        <note>catalytic</note>
    </ligand>
</feature>
<keyword evidence="4 6" id="KW-0479">Metal-binding</keyword>
<dbReference type="SUPFAM" id="SSF55920">
    <property type="entry name" value="Creatinase/aminopeptidase"/>
    <property type="match status" value="1"/>
</dbReference>